<evidence type="ECO:0000256" key="1">
    <source>
        <dbReference type="SAM" id="Phobius"/>
    </source>
</evidence>
<accession>A0A9X9X151</accession>
<feature type="transmembrane region" description="Helical" evidence="1">
    <location>
        <begin position="80"/>
        <end position="96"/>
    </location>
</feature>
<name>A0A9X9X151_9PROT</name>
<keyword evidence="1" id="KW-0812">Transmembrane</keyword>
<organism evidence="2 3">
    <name type="scientific">Neoroseomonas soli</name>
    <dbReference type="NCBI Taxonomy" id="1081025"/>
    <lineage>
        <taxon>Bacteria</taxon>
        <taxon>Pseudomonadati</taxon>
        <taxon>Pseudomonadota</taxon>
        <taxon>Alphaproteobacteria</taxon>
        <taxon>Acetobacterales</taxon>
        <taxon>Acetobacteraceae</taxon>
        <taxon>Neoroseomonas</taxon>
    </lineage>
</organism>
<keyword evidence="3" id="KW-1185">Reference proteome</keyword>
<feature type="transmembrane region" description="Helical" evidence="1">
    <location>
        <begin position="50"/>
        <end position="68"/>
    </location>
</feature>
<evidence type="ECO:0000313" key="3">
    <source>
        <dbReference type="Proteomes" id="UP001138751"/>
    </source>
</evidence>
<gene>
    <name evidence="2" type="ORF">GXW76_18280</name>
</gene>
<sequence>MLELVAMIGAAILIVWLPIESRKVAGGWVRPRHRGTPDEFRTQYRRQTSMFLWVGLVLGLGNLGLAALPDQSEAHRITRLVVGALWLGVSLAAAFSRRRLDAVAR</sequence>
<evidence type="ECO:0000313" key="2">
    <source>
        <dbReference type="EMBL" id="MBR0673130.1"/>
    </source>
</evidence>
<dbReference type="EMBL" id="JAAEDM010000060">
    <property type="protein sequence ID" value="MBR0673130.1"/>
    <property type="molecule type" value="Genomic_DNA"/>
</dbReference>
<comment type="caution">
    <text evidence="2">The sequence shown here is derived from an EMBL/GenBank/DDBJ whole genome shotgun (WGS) entry which is preliminary data.</text>
</comment>
<keyword evidence="1" id="KW-0472">Membrane</keyword>
<dbReference type="AlphaFoldDB" id="A0A9X9X151"/>
<reference evidence="2" key="2">
    <citation type="journal article" date="2021" name="Syst. Appl. Microbiol.">
        <title>Roseomonas hellenica sp. nov., isolated from roots of wild-growing Alkanna tinctoria.</title>
        <authorList>
            <person name="Rat A."/>
            <person name="Naranjo H.D."/>
            <person name="Lebbe L."/>
            <person name="Cnockaert M."/>
            <person name="Krigas N."/>
            <person name="Grigoriadou K."/>
            <person name="Maloupa E."/>
            <person name="Willems A."/>
        </authorList>
    </citation>
    <scope>NUCLEOTIDE SEQUENCE</scope>
    <source>
        <strain evidence="2">LMG 31231</strain>
    </source>
</reference>
<reference evidence="2" key="1">
    <citation type="submission" date="2020-01" db="EMBL/GenBank/DDBJ databases">
        <authorList>
            <person name="Rat A."/>
        </authorList>
    </citation>
    <scope>NUCLEOTIDE SEQUENCE</scope>
    <source>
        <strain evidence="2">LMG 31231</strain>
    </source>
</reference>
<evidence type="ECO:0008006" key="4">
    <source>
        <dbReference type="Google" id="ProtNLM"/>
    </source>
</evidence>
<proteinExistence type="predicted"/>
<dbReference type="RefSeq" id="WP_211863542.1">
    <property type="nucleotide sequence ID" value="NZ_JAAEDM010000060.1"/>
</dbReference>
<dbReference type="Proteomes" id="UP001138751">
    <property type="component" value="Unassembled WGS sequence"/>
</dbReference>
<keyword evidence="1" id="KW-1133">Transmembrane helix</keyword>
<protein>
    <recommendedName>
        <fullName evidence="4">SdpI family protein</fullName>
    </recommendedName>
</protein>